<comment type="similarity">
    <text evidence="2">Belongs to the DoxX family.</text>
</comment>
<evidence type="ECO:0000256" key="6">
    <source>
        <dbReference type="ARBA" id="ARBA00023136"/>
    </source>
</evidence>
<keyword evidence="6 7" id="KW-0472">Membrane</keyword>
<evidence type="ECO:0000256" key="1">
    <source>
        <dbReference type="ARBA" id="ARBA00004651"/>
    </source>
</evidence>
<feature type="transmembrane region" description="Helical" evidence="7">
    <location>
        <begin position="81"/>
        <end position="98"/>
    </location>
</feature>
<feature type="transmembrane region" description="Helical" evidence="7">
    <location>
        <begin position="58"/>
        <end position="76"/>
    </location>
</feature>
<dbReference type="OrthoDB" id="9808524at2"/>
<keyword evidence="3" id="KW-1003">Cell membrane</keyword>
<name>A0A4R4V6A7_9PSEU</name>
<dbReference type="InterPro" id="IPR051907">
    <property type="entry name" value="DoxX-like_oxidoreductase"/>
</dbReference>
<dbReference type="PANTHER" id="PTHR33452">
    <property type="entry name" value="OXIDOREDUCTASE CATD-RELATED"/>
    <property type="match status" value="1"/>
</dbReference>
<evidence type="ECO:0000256" key="5">
    <source>
        <dbReference type="ARBA" id="ARBA00022989"/>
    </source>
</evidence>
<evidence type="ECO:0000256" key="7">
    <source>
        <dbReference type="SAM" id="Phobius"/>
    </source>
</evidence>
<proteinExistence type="inferred from homology"/>
<keyword evidence="4 7" id="KW-0812">Transmembrane</keyword>
<protein>
    <submittedName>
        <fullName evidence="8">DoxX family protein</fullName>
    </submittedName>
</protein>
<reference evidence="8 9" key="1">
    <citation type="submission" date="2019-03" db="EMBL/GenBank/DDBJ databases">
        <title>Draft genome sequences of novel Actinobacteria.</title>
        <authorList>
            <person name="Sahin N."/>
            <person name="Ay H."/>
            <person name="Saygin H."/>
        </authorList>
    </citation>
    <scope>NUCLEOTIDE SEQUENCE [LARGE SCALE GENOMIC DNA]</scope>
    <source>
        <strain evidence="8 9">16K309</strain>
    </source>
</reference>
<accession>A0A4R4V6A7</accession>
<keyword evidence="5 7" id="KW-1133">Transmembrane helix</keyword>
<comment type="subcellular location">
    <subcellularLocation>
        <location evidence="1">Cell membrane</location>
        <topology evidence="1">Multi-pass membrane protein</topology>
    </subcellularLocation>
</comment>
<dbReference type="GO" id="GO:0005886">
    <property type="term" value="C:plasma membrane"/>
    <property type="evidence" value="ECO:0007669"/>
    <property type="project" value="UniProtKB-SubCell"/>
</dbReference>
<dbReference type="Proteomes" id="UP000295674">
    <property type="component" value="Unassembled WGS sequence"/>
</dbReference>
<sequence>MSSLDRKATTLAPYALGAFRIVVGALFASHGAASLFGVFGGVQGTGGGTVPFGTWPSWWAAVIQLACGLLVAFGVLHRGAAVLASGSMAYAYFIVHQPDGLLPLQNQGEQAALFAWSFLLLTFTGPGALALGRALRRAPQLAAA</sequence>
<evidence type="ECO:0000256" key="4">
    <source>
        <dbReference type="ARBA" id="ARBA00022692"/>
    </source>
</evidence>
<dbReference type="AlphaFoldDB" id="A0A4R4V6A7"/>
<keyword evidence="9" id="KW-1185">Reference proteome</keyword>
<feature type="transmembrane region" description="Helical" evidence="7">
    <location>
        <begin position="12"/>
        <end position="38"/>
    </location>
</feature>
<dbReference type="EMBL" id="SMKS01000073">
    <property type="protein sequence ID" value="TDD00718.1"/>
    <property type="molecule type" value="Genomic_DNA"/>
</dbReference>
<dbReference type="PANTHER" id="PTHR33452:SF4">
    <property type="entry name" value="BLL4328 PROTEIN"/>
    <property type="match status" value="1"/>
</dbReference>
<dbReference type="Pfam" id="PF07681">
    <property type="entry name" value="DoxX"/>
    <property type="match status" value="1"/>
</dbReference>
<comment type="caution">
    <text evidence="8">The sequence shown here is derived from an EMBL/GenBank/DDBJ whole genome shotgun (WGS) entry which is preliminary data.</text>
</comment>
<evidence type="ECO:0000313" key="8">
    <source>
        <dbReference type="EMBL" id="TDD00718.1"/>
    </source>
</evidence>
<evidence type="ECO:0000256" key="2">
    <source>
        <dbReference type="ARBA" id="ARBA00006679"/>
    </source>
</evidence>
<dbReference type="InterPro" id="IPR032808">
    <property type="entry name" value="DoxX"/>
</dbReference>
<gene>
    <name evidence="8" type="ORF">E1181_26900</name>
</gene>
<evidence type="ECO:0000313" key="9">
    <source>
        <dbReference type="Proteomes" id="UP000295674"/>
    </source>
</evidence>
<evidence type="ECO:0000256" key="3">
    <source>
        <dbReference type="ARBA" id="ARBA00022475"/>
    </source>
</evidence>
<feature type="transmembrane region" description="Helical" evidence="7">
    <location>
        <begin position="110"/>
        <end position="131"/>
    </location>
</feature>
<dbReference type="RefSeq" id="WP_132679003.1">
    <property type="nucleotide sequence ID" value="NZ_SMKS01000073.1"/>
</dbReference>
<organism evidence="8 9">
    <name type="scientific">Saccharopolyspora terrae</name>
    <dbReference type="NCBI Taxonomy" id="2530384"/>
    <lineage>
        <taxon>Bacteria</taxon>
        <taxon>Bacillati</taxon>
        <taxon>Actinomycetota</taxon>
        <taxon>Actinomycetes</taxon>
        <taxon>Pseudonocardiales</taxon>
        <taxon>Pseudonocardiaceae</taxon>
        <taxon>Saccharopolyspora</taxon>
    </lineage>
</organism>